<dbReference type="NCBIfam" id="NF004131">
    <property type="entry name" value="PRK05618.2-1"/>
    <property type="match status" value="1"/>
</dbReference>
<evidence type="ECO:0000256" key="6">
    <source>
        <dbReference type="SAM" id="MobiDB-lite"/>
    </source>
</evidence>
<dbReference type="InterPro" id="IPR001021">
    <property type="entry name" value="Ribosomal_bL25_long"/>
</dbReference>
<dbReference type="SUPFAM" id="SSF50715">
    <property type="entry name" value="Ribosomal protein L25-like"/>
    <property type="match status" value="1"/>
</dbReference>
<keyword evidence="1 5" id="KW-0699">rRNA-binding</keyword>
<comment type="similarity">
    <text evidence="5">Belongs to the bacterial ribosomal protein bL25 family. CTC subfamily.</text>
</comment>
<dbReference type="InterPro" id="IPR020930">
    <property type="entry name" value="Ribosomal_uL5_bac-type"/>
</dbReference>
<evidence type="ECO:0000313" key="9">
    <source>
        <dbReference type="EMBL" id="MCT7657327.1"/>
    </source>
</evidence>
<proteinExistence type="inferred from homology"/>
<sequence>MAKTAARNTNNLTASVRTETGKGASRRARREGKVPAVLYGHGTDPQHLELNARDFAAVLRHSGTNAVLTLDIDGKEQLALTKSLEIHPIRRNIQHADLLVVRRGEKVTVEVTVVVEGEAVPGTLVTQDANTIQIEADVQSIPEQLTVSIEGADVGTQFTADAIELPSGVSLISDPETLVVNVVAAPTEEELEAEGGGASVEEQAAEVAEAEAEAEGEGEDAGAAAAEESE</sequence>
<feature type="compositionally biased region" description="Low complexity" evidence="6">
    <location>
        <begin position="221"/>
        <end position="230"/>
    </location>
</feature>
<dbReference type="InterPro" id="IPR037121">
    <property type="entry name" value="Ribosomal_bL25_C"/>
</dbReference>
<organism evidence="9 10">
    <name type="scientific">Mycobacterium deserti</name>
    <dbReference type="NCBI Taxonomy" id="2978347"/>
    <lineage>
        <taxon>Bacteria</taxon>
        <taxon>Bacillati</taxon>
        <taxon>Actinomycetota</taxon>
        <taxon>Actinomycetes</taxon>
        <taxon>Mycobacteriales</taxon>
        <taxon>Mycobacteriaceae</taxon>
        <taxon>Mycobacterium</taxon>
    </lineage>
</organism>
<dbReference type="Proteomes" id="UP001206639">
    <property type="component" value="Unassembled WGS sequence"/>
</dbReference>
<accession>A0ABT2M502</accession>
<gene>
    <name evidence="5" type="primary">rplY</name>
    <name evidence="5" type="synonym">ctc</name>
    <name evidence="9" type="ORF">N4S67_02695</name>
</gene>
<dbReference type="InterPro" id="IPR011035">
    <property type="entry name" value="Ribosomal_bL25/Gln-tRNA_synth"/>
</dbReference>
<name>A0ABT2M502_9MYCO</name>
<evidence type="ECO:0000259" key="7">
    <source>
        <dbReference type="Pfam" id="PF01386"/>
    </source>
</evidence>
<evidence type="ECO:0000313" key="10">
    <source>
        <dbReference type="Proteomes" id="UP001206639"/>
    </source>
</evidence>
<dbReference type="EMBL" id="JAODWD010000001">
    <property type="protein sequence ID" value="MCT7657327.1"/>
    <property type="molecule type" value="Genomic_DNA"/>
</dbReference>
<evidence type="ECO:0000256" key="1">
    <source>
        <dbReference type="ARBA" id="ARBA00022730"/>
    </source>
</evidence>
<dbReference type="PANTHER" id="PTHR33284">
    <property type="entry name" value="RIBOSOMAL PROTEIN L25/GLN-TRNA SYNTHETASE, ANTI-CODON-BINDING DOMAIN-CONTAINING PROTEIN"/>
    <property type="match status" value="1"/>
</dbReference>
<protein>
    <recommendedName>
        <fullName evidence="5">Large ribosomal subunit protein bL25</fullName>
    </recommendedName>
    <alternativeName>
        <fullName evidence="5">General stress protein CTC</fullName>
    </alternativeName>
</protein>
<feature type="compositionally biased region" description="Polar residues" evidence="6">
    <location>
        <begin position="1"/>
        <end position="18"/>
    </location>
</feature>
<dbReference type="InterPro" id="IPR020056">
    <property type="entry name" value="Rbsml_bL25/Gln-tRNA_synth_N"/>
</dbReference>
<feature type="compositionally biased region" description="Acidic residues" evidence="6">
    <location>
        <begin position="208"/>
        <end position="220"/>
    </location>
</feature>
<dbReference type="GO" id="GO:0005840">
    <property type="term" value="C:ribosome"/>
    <property type="evidence" value="ECO:0007669"/>
    <property type="project" value="UniProtKB-KW"/>
</dbReference>
<evidence type="ECO:0000256" key="3">
    <source>
        <dbReference type="ARBA" id="ARBA00022980"/>
    </source>
</evidence>
<dbReference type="Pfam" id="PF14693">
    <property type="entry name" value="Ribosomal_TL5_C"/>
    <property type="match status" value="1"/>
</dbReference>
<keyword evidence="10" id="KW-1185">Reference proteome</keyword>
<dbReference type="InterPro" id="IPR020057">
    <property type="entry name" value="Ribosomal_bL25_b-dom"/>
</dbReference>
<dbReference type="Pfam" id="PF01386">
    <property type="entry name" value="Ribosomal_L25p"/>
    <property type="match status" value="1"/>
</dbReference>
<feature type="region of interest" description="Disordered" evidence="6">
    <location>
        <begin position="188"/>
        <end position="230"/>
    </location>
</feature>
<feature type="region of interest" description="Disordered" evidence="6">
    <location>
        <begin position="1"/>
        <end position="33"/>
    </location>
</feature>
<dbReference type="HAMAP" id="MF_01334">
    <property type="entry name" value="Ribosomal_bL25_CTC"/>
    <property type="match status" value="1"/>
</dbReference>
<keyword evidence="2 5" id="KW-0694">RNA-binding</keyword>
<evidence type="ECO:0000256" key="5">
    <source>
        <dbReference type="HAMAP-Rule" id="MF_01334"/>
    </source>
</evidence>
<keyword evidence="4 5" id="KW-0687">Ribonucleoprotein</keyword>
<dbReference type="Gene3D" id="2.40.240.10">
    <property type="entry name" value="Ribosomal Protein L25, Chain P"/>
    <property type="match status" value="1"/>
</dbReference>
<dbReference type="PANTHER" id="PTHR33284:SF1">
    <property type="entry name" value="RIBOSOMAL PROTEIN L25_GLN-TRNA SYNTHETASE, ANTI-CODON-BINDING DOMAIN-CONTAINING PROTEIN"/>
    <property type="match status" value="1"/>
</dbReference>
<comment type="function">
    <text evidence="5">This is one of the proteins that binds to the 5S RNA in the ribosome where it forms part of the central protuberance.</text>
</comment>
<reference evidence="10" key="1">
    <citation type="submission" date="2023-07" db="EMBL/GenBank/DDBJ databases">
        <authorList>
            <person name="Deng Y."/>
            <person name="Zhang Y.-Q."/>
        </authorList>
    </citation>
    <scope>NUCLEOTIDE SEQUENCE [LARGE SCALE GENOMIC DNA]</scope>
    <source>
        <strain evidence="10">CPCC 205710</strain>
    </source>
</reference>
<comment type="subunit">
    <text evidence="5">Part of the 50S ribosomal subunit; part of the 5S rRNA/L5/L18/L25 subcomplex. Contacts the 5S rRNA. Binds to the 5S rRNA independently of L5 and L18.</text>
</comment>
<dbReference type="CDD" id="cd00495">
    <property type="entry name" value="Ribosomal_L25_TL5_CTC"/>
    <property type="match status" value="1"/>
</dbReference>
<dbReference type="Gene3D" id="2.170.120.20">
    <property type="entry name" value="Ribosomal protein L25, beta domain"/>
    <property type="match status" value="1"/>
</dbReference>
<dbReference type="RefSeq" id="WP_260991385.1">
    <property type="nucleotide sequence ID" value="NZ_JAODWD010000001.1"/>
</dbReference>
<dbReference type="NCBIfam" id="NF004612">
    <property type="entry name" value="PRK05943.1"/>
    <property type="match status" value="1"/>
</dbReference>
<dbReference type="InterPro" id="IPR029751">
    <property type="entry name" value="Ribosomal_L25_dom"/>
</dbReference>
<feature type="domain" description="Large ribosomal subunit protein bL25 beta" evidence="8">
    <location>
        <begin position="106"/>
        <end position="185"/>
    </location>
</feature>
<keyword evidence="3 5" id="KW-0689">Ribosomal protein</keyword>
<evidence type="ECO:0000256" key="2">
    <source>
        <dbReference type="ARBA" id="ARBA00022884"/>
    </source>
</evidence>
<dbReference type="NCBIfam" id="TIGR00731">
    <property type="entry name" value="bL25_bact_ctc"/>
    <property type="match status" value="1"/>
</dbReference>
<comment type="caution">
    <text evidence="9">The sequence shown here is derived from an EMBL/GenBank/DDBJ whole genome shotgun (WGS) entry which is preliminary data.</text>
</comment>
<feature type="domain" description="Large ribosomal subunit protein bL25 L25" evidence="7">
    <location>
        <begin position="12"/>
        <end position="98"/>
    </location>
</feature>
<evidence type="ECO:0000259" key="8">
    <source>
        <dbReference type="Pfam" id="PF14693"/>
    </source>
</evidence>
<evidence type="ECO:0000256" key="4">
    <source>
        <dbReference type="ARBA" id="ARBA00023274"/>
    </source>
</evidence>